<evidence type="ECO:0000313" key="4">
    <source>
        <dbReference type="EMBL" id="BBC61144.1"/>
    </source>
</evidence>
<dbReference type="Pfam" id="PF00440">
    <property type="entry name" value="TetR_N"/>
    <property type="match status" value="1"/>
</dbReference>
<dbReference type="InterPro" id="IPR039532">
    <property type="entry name" value="TetR_C_Firmicutes"/>
</dbReference>
<dbReference type="OMA" id="NRATVYQ"/>
<dbReference type="PRINTS" id="PR00455">
    <property type="entry name" value="HTHTETR"/>
</dbReference>
<dbReference type="GO" id="GO:0003677">
    <property type="term" value="F:DNA binding"/>
    <property type="evidence" value="ECO:0007669"/>
    <property type="project" value="UniProtKB-UniRule"/>
</dbReference>
<organism evidence="4 5">
    <name type="scientific">Melissococcus plutonius</name>
    <dbReference type="NCBI Taxonomy" id="33970"/>
    <lineage>
        <taxon>Bacteria</taxon>
        <taxon>Bacillati</taxon>
        <taxon>Bacillota</taxon>
        <taxon>Bacilli</taxon>
        <taxon>Lactobacillales</taxon>
        <taxon>Enterococcaceae</taxon>
        <taxon>Melissococcus</taxon>
    </lineage>
</organism>
<evidence type="ECO:0000256" key="1">
    <source>
        <dbReference type="ARBA" id="ARBA00023125"/>
    </source>
</evidence>
<dbReference type="Pfam" id="PF14278">
    <property type="entry name" value="TetR_C_8"/>
    <property type="match status" value="1"/>
</dbReference>
<dbReference type="PROSITE" id="PS01081">
    <property type="entry name" value="HTH_TETR_1"/>
    <property type="match status" value="1"/>
</dbReference>
<dbReference type="AlphaFoldDB" id="A0A2Z5Y2X3"/>
<sequence>MEKKKDLRVRRTQKMIIDAFFKLVNEKGYHAVTVQDIANEAMINRTTFYAHFKDKQNLFEYVFDFAVNVCISVLDSDNFVQDNCIRIKYIESLLTRGYIDIYENKQFFLTVMESNTNELLRKRLAKILSEKYSNIFAKLKITENDIEVPIDFIIEYITSIFIGTLHWWITSNTDMTANHLAQLVIKLVSNSHLTVLGIKIEQ</sequence>
<dbReference type="SUPFAM" id="SSF46689">
    <property type="entry name" value="Homeodomain-like"/>
    <property type="match status" value="1"/>
</dbReference>
<dbReference type="InterPro" id="IPR023772">
    <property type="entry name" value="DNA-bd_HTH_TetR-type_CS"/>
</dbReference>
<evidence type="ECO:0000256" key="2">
    <source>
        <dbReference type="PROSITE-ProRule" id="PRU00335"/>
    </source>
</evidence>
<protein>
    <submittedName>
        <fullName evidence="4">Transcriptional regulator, AcrR family</fullName>
    </submittedName>
</protein>
<dbReference type="Proteomes" id="UP000269226">
    <property type="component" value="Chromosome"/>
</dbReference>
<evidence type="ECO:0000313" key="5">
    <source>
        <dbReference type="Proteomes" id="UP000269226"/>
    </source>
</evidence>
<dbReference type="PANTHER" id="PTHR43479">
    <property type="entry name" value="ACREF/ENVCD OPERON REPRESSOR-RELATED"/>
    <property type="match status" value="1"/>
</dbReference>
<dbReference type="InterPro" id="IPR009057">
    <property type="entry name" value="Homeodomain-like_sf"/>
</dbReference>
<dbReference type="InterPro" id="IPR050624">
    <property type="entry name" value="HTH-type_Tx_Regulator"/>
</dbReference>
<feature type="domain" description="HTH tetR-type" evidence="3">
    <location>
        <begin position="10"/>
        <end position="70"/>
    </location>
</feature>
<feature type="DNA-binding region" description="H-T-H motif" evidence="2">
    <location>
        <begin position="33"/>
        <end position="52"/>
    </location>
</feature>
<dbReference type="InterPro" id="IPR001647">
    <property type="entry name" value="HTH_TetR"/>
</dbReference>
<dbReference type="PANTHER" id="PTHR43479:SF7">
    <property type="entry name" value="TETR-FAMILY TRANSCRIPTIONAL REGULATOR"/>
    <property type="match status" value="1"/>
</dbReference>
<accession>A0A2Z5Y2X3</accession>
<evidence type="ECO:0000259" key="3">
    <source>
        <dbReference type="PROSITE" id="PS50977"/>
    </source>
</evidence>
<keyword evidence="1 2" id="KW-0238">DNA-binding</keyword>
<dbReference type="EMBL" id="AP018492">
    <property type="protein sequence ID" value="BBC61144.1"/>
    <property type="molecule type" value="Genomic_DNA"/>
</dbReference>
<reference evidence="4 5" key="1">
    <citation type="submission" date="2018-01" db="EMBL/GenBank/DDBJ databases">
        <title>Whole genome sequence of Melissococcus plutonius DAT561.</title>
        <authorList>
            <person name="Okumura K."/>
            <person name="Takamatsu D."/>
            <person name="Okura M."/>
        </authorList>
    </citation>
    <scope>NUCLEOTIDE SEQUENCE [LARGE SCALE GENOMIC DNA]</scope>
    <source>
        <strain evidence="4 5">DAT561</strain>
    </source>
</reference>
<gene>
    <name evidence="4" type="ORF">DAT561_1032</name>
</gene>
<dbReference type="Gene3D" id="1.10.357.10">
    <property type="entry name" value="Tetracycline Repressor, domain 2"/>
    <property type="match status" value="1"/>
</dbReference>
<proteinExistence type="predicted"/>
<name>A0A2Z5Y2X3_9ENTE</name>
<dbReference type="PROSITE" id="PS50977">
    <property type="entry name" value="HTH_TETR_2"/>
    <property type="match status" value="1"/>
</dbReference>